<dbReference type="AlphaFoldDB" id="A0A0F7TKL9"/>
<name>A0A0F7TKL9_PENBI</name>
<evidence type="ECO:0000259" key="2">
    <source>
        <dbReference type="Pfam" id="PF19026"/>
    </source>
</evidence>
<dbReference type="CDD" id="cd14361">
    <property type="entry name" value="UBA_HYPK"/>
    <property type="match status" value="1"/>
</dbReference>
<gene>
    <name evidence="3" type="ORF">PMG11_01810</name>
</gene>
<sequence>MSDSIPSATADPDALDRQLPANAEDRKAAAALNSLNTEGIAGDAAPSKGPSSADQEALSKAMSRLEVAAGHDSGKKKAAESQKKEAEVKKKVVKINAADVTLLVDQLDLHKNKATDLLRAHEGDVTRAMKAFITPSIRT</sequence>
<dbReference type="InterPro" id="IPR052617">
    <property type="entry name" value="Huntingtin-int_K"/>
</dbReference>
<feature type="domain" description="Nascent polypeptide-associated complex subunit alpha-like UBA" evidence="2">
    <location>
        <begin position="93"/>
        <end position="133"/>
    </location>
</feature>
<dbReference type="PANTHER" id="PTHR31184:SF2">
    <property type="entry name" value="HUNTINGTIN-INTERACTING PROTEIN K"/>
    <property type="match status" value="1"/>
</dbReference>
<dbReference type="STRING" id="104259.A0A0F7TKL9"/>
<keyword evidence="4" id="KW-1185">Reference proteome</keyword>
<dbReference type="OrthoDB" id="285219at2759"/>
<dbReference type="InterPro" id="IPR038922">
    <property type="entry name" value="HYPK_UBA"/>
</dbReference>
<evidence type="ECO:0000313" key="3">
    <source>
        <dbReference type="EMBL" id="CEJ55558.1"/>
    </source>
</evidence>
<reference evidence="4" key="1">
    <citation type="journal article" date="2015" name="Genome Announc.">
        <title>Draft genome sequence of the fungus Penicillium brasilianum MG11.</title>
        <authorList>
            <person name="Horn F."/>
            <person name="Linde J."/>
            <person name="Mattern D.J."/>
            <person name="Walther G."/>
            <person name="Guthke R."/>
            <person name="Brakhage A.A."/>
            <person name="Valiante V."/>
        </authorList>
    </citation>
    <scope>NUCLEOTIDE SEQUENCE [LARGE SCALE GENOMIC DNA]</scope>
    <source>
        <strain evidence="4">MG11</strain>
    </source>
</reference>
<dbReference type="Pfam" id="PF19026">
    <property type="entry name" value="UBA_HYPK"/>
    <property type="match status" value="1"/>
</dbReference>
<proteinExistence type="predicted"/>
<dbReference type="PANTHER" id="PTHR31184">
    <property type="entry name" value="HUNTINGTIN-INTERACTING PROTEIN K FAMILY MEMBER"/>
    <property type="match status" value="1"/>
</dbReference>
<feature type="compositionally biased region" description="Basic and acidic residues" evidence="1">
    <location>
        <begin position="72"/>
        <end position="90"/>
    </location>
</feature>
<protein>
    <recommendedName>
        <fullName evidence="2">Nascent polypeptide-associated complex subunit alpha-like UBA domain-containing protein</fullName>
    </recommendedName>
</protein>
<dbReference type="Proteomes" id="UP000042958">
    <property type="component" value="Unassembled WGS sequence"/>
</dbReference>
<dbReference type="GO" id="GO:0043066">
    <property type="term" value="P:negative regulation of apoptotic process"/>
    <property type="evidence" value="ECO:0007669"/>
    <property type="project" value="TreeGrafter"/>
</dbReference>
<dbReference type="GO" id="GO:0050821">
    <property type="term" value="P:protein stabilization"/>
    <property type="evidence" value="ECO:0007669"/>
    <property type="project" value="TreeGrafter"/>
</dbReference>
<feature type="region of interest" description="Disordered" evidence="1">
    <location>
        <begin position="1"/>
        <end position="90"/>
    </location>
</feature>
<organism evidence="3 4">
    <name type="scientific">Penicillium brasilianum</name>
    <dbReference type="NCBI Taxonomy" id="104259"/>
    <lineage>
        <taxon>Eukaryota</taxon>
        <taxon>Fungi</taxon>
        <taxon>Dikarya</taxon>
        <taxon>Ascomycota</taxon>
        <taxon>Pezizomycotina</taxon>
        <taxon>Eurotiomycetes</taxon>
        <taxon>Eurotiomycetidae</taxon>
        <taxon>Eurotiales</taxon>
        <taxon>Aspergillaceae</taxon>
        <taxon>Penicillium</taxon>
    </lineage>
</organism>
<accession>A0A0F7TKL9</accession>
<dbReference type="EMBL" id="CDHK01000002">
    <property type="protein sequence ID" value="CEJ55558.1"/>
    <property type="molecule type" value="Genomic_DNA"/>
</dbReference>
<evidence type="ECO:0000256" key="1">
    <source>
        <dbReference type="SAM" id="MobiDB-lite"/>
    </source>
</evidence>
<dbReference type="InterPro" id="IPR044034">
    <property type="entry name" value="NAC-like_UBA"/>
</dbReference>
<evidence type="ECO:0000313" key="4">
    <source>
        <dbReference type="Proteomes" id="UP000042958"/>
    </source>
</evidence>